<sequence>MTAKQATVRTVQLWRDTAGYEIKDYGHPPSDMASLGPSGRCIEGRSAKVVPVVYGIAPGKTGEAWRRASRKLRRVKSLDDLCRFMTEFGPIDQAAGMLPIGAFFNPSCGSDHAGHVELPHAQSLPQVFADGYIRDIAALVDYSASDDSEGFLSAISGTLATRAVLRPMSGALWVTELPSILALLKYDMWCSFGEGRSVPSARRLCANCGTTMHVGDARKRGGKPVTARFCSNKCRVGSHLRQKRIEARRLAGF</sequence>
<keyword evidence="1" id="KW-0863">Zinc-finger</keyword>
<dbReference type="RefSeq" id="WP_183459146.1">
    <property type="nucleotide sequence ID" value="NZ_CP050296.1"/>
</dbReference>
<keyword evidence="1" id="KW-0862">Zinc</keyword>
<accession>A0A7G6T0P1</accession>
<organism evidence="1 2">
    <name type="scientific">Mesorhizobium huakuii</name>
    <dbReference type="NCBI Taxonomy" id="28104"/>
    <lineage>
        <taxon>Bacteria</taxon>
        <taxon>Pseudomonadati</taxon>
        <taxon>Pseudomonadota</taxon>
        <taxon>Alphaproteobacteria</taxon>
        <taxon>Hyphomicrobiales</taxon>
        <taxon>Phyllobacteriaceae</taxon>
        <taxon>Mesorhizobium</taxon>
    </lineage>
</organism>
<proteinExistence type="predicted"/>
<dbReference type="EMBL" id="CP050296">
    <property type="protein sequence ID" value="QND60323.1"/>
    <property type="molecule type" value="Genomic_DNA"/>
</dbReference>
<reference evidence="1" key="1">
    <citation type="journal article" date="2020" name="Mol. Plant Microbe Interact.">
        <title>Complete genome sequences of four natural Pseudomonas isolates that catabolize a wide range of aromatic compounds relevant to lignin valorization.</title>
        <authorList>
            <person name="Hatmaker E.A."/>
            <person name="Presle G."/>
            <person name="Cannon O."/>
            <person name="Guss A.M."/>
            <person name="Elkins J.G."/>
        </authorList>
    </citation>
    <scope>NUCLEOTIDE SEQUENCE</scope>
    <source>
        <strain evidence="1">583</strain>
    </source>
</reference>
<name>A0A7G6T0P1_9HYPH</name>
<dbReference type="GO" id="GO:0008270">
    <property type="term" value="F:zinc ion binding"/>
    <property type="evidence" value="ECO:0007669"/>
    <property type="project" value="UniProtKB-KW"/>
</dbReference>
<dbReference type="AlphaFoldDB" id="A0A7G6T0P1"/>
<protein>
    <submittedName>
        <fullName evidence="1">Zinc-finger domain-containing protein</fullName>
    </submittedName>
</protein>
<dbReference type="Proteomes" id="UP000515465">
    <property type="component" value="Chromosome"/>
</dbReference>
<evidence type="ECO:0000313" key="1">
    <source>
        <dbReference type="EMBL" id="QND60323.1"/>
    </source>
</evidence>
<keyword evidence="1" id="KW-0479">Metal-binding</keyword>
<gene>
    <name evidence="1" type="ORF">HB778_30075</name>
</gene>
<evidence type="ECO:0000313" key="2">
    <source>
        <dbReference type="Proteomes" id="UP000515465"/>
    </source>
</evidence>